<proteinExistence type="predicted"/>
<dbReference type="InterPro" id="IPR005828">
    <property type="entry name" value="MFS_sugar_transport-like"/>
</dbReference>
<evidence type="ECO:0000256" key="3">
    <source>
        <dbReference type="ARBA" id="ARBA00022989"/>
    </source>
</evidence>
<dbReference type="EMBL" id="JAMKFB020000025">
    <property type="protein sequence ID" value="KAL0154515.1"/>
    <property type="molecule type" value="Genomic_DNA"/>
</dbReference>
<evidence type="ECO:0000256" key="5">
    <source>
        <dbReference type="SAM" id="SignalP"/>
    </source>
</evidence>
<dbReference type="GO" id="GO:0016020">
    <property type="term" value="C:membrane"/>
    <property type="evidence" value="ECO:0007669"/>
    <property type="project" value="UniProtKB-SubCell"/>
</dbReference>
<dbReference type="Proteomes" id="UP001529510">
    <property type="component" value="Unassembled WGS sequence"/>
</dbReference>
<evidence type="ECO:0000256" key="2">
    <source>
        <dbReference type="ARBA" id="ARBA00022692"/>
    </source>
</evidence>
<evidence type="ECO:0000313" key="7">
    <source>
        <dbReference type="Proteomes" id="UP001529510"/>
    </source>
</evidence>
<evidence type="ECO:0008006" key="8">
    <source>
        <dbReference type="Google" id="ProtNLM"/>
    </source>
</evidence>
<dbReference type="Pfam" id="PF00083">
    <property type="entry name" value="Sugar_tr"/>
    <property type="match status" value="1"/>
</dbReference>
<keyword evidence="3" id="KW-1133">Transmembrane helix</keyword>
<feature type="chain" id="PRO_5044891981" description="Major facilitator superfamily (MFS) profile domain-containing protein" evidence="5">
    <location>
        <begin position="26"/>
        <end position="62"/>
    </location>
</feature>
<dbReference type="Gene3D" id="1.20.1250.20">
    <property type="entry name" value="MFS general substrate transporter like domains"/>
    <property type="match status" value="1"/>
</dbReference>
<organism evidence="6 7">
    <name type="scientific">Cirrhinus mrigala</name>
    <name type="common">Mrigala</name>
    <dbReference type="NCBI Taxonomy" id="683832"/>
    <lineage>
        <taxon>Eukaryota</taxon>
        <taxon>Metazoa</taxon>
        <taxon>Chordata</taxon>
        <taxon>Craniata</taxon>
        <taxon>Vertebrata</taxon>
        <taxon>Euteleostomi</taxon>
        <taxon>Actinopterygii</taxon>
        <taxon>Neopterygii</taxon>
        <taxon>Teleostei</taxon>
        <taxon>Ostariophysi</taxon>
        <taxon>Cypriniformes</taxon>
        <taxon>Cyprinidae</taxon>
        <taxon>Labeoninae</taxon>
        <taxon>Labeonini</taxon>
        <taxon>Cirrhinus</taxon>
    </lineage>
</organism>
<evidence type="ECO:0000256" key="1">
    <source>
        <dbReference type="ARBA" id="ARBA00004141"/>
    </source>
</evidence>
<protein>
    <recommendedName>
        <fullName evidence="8">Major facilitator superfamily (MFS) profile domain-containing protein</fullName>
    </recommendedName>
</protein>
<gene>
    <name evidence="6" type="ORF">M9458_048778</name>
</gene>
<feature type="non-terminal residue" evidence="6">
    <location>
        <position position="1"/>
    </location>
</feature>
<evidence type="ECO:0000313" key="6">
    <source>
        <dbReference type="EMBL" id="KAL0154515.1"/>
    </source>
</evidence>
<reference evidence="6 7" key="1">
    <citation type="submission" date="2024-05" db="EMBL/GenBank/DDBJ databases">
        <title>Genome sequencing and assembly of Indian major carp, Cirrhinus mrigala (Hamilton, 1822).</title>
        <authorList>
            <person name="Mohindra V."/>
            <person name="Chowdhury L.M."/>
            <person name="Lal K."/>
            <person name="Jena J.K."/>
        </authorList>
    </citation>
    <scope>NUCLEOTIDE SEQUENCE [LARGE SCALE GENOMIC DNA]</scope>
    <source>
        <strain evidence="6">CM1030</strain>
        <tissue evidence="6">Blood</tissue>
    </source>
</reference>
<sequence>AFFLYSGLALLGFVFVVGCLPETKGLRLEEIESLFGRQLQSVHYIRVNGENYGSDEEVTDDE</sequence>
<keyword evidence="4" id="KW-0472">Membrane</keyword>
<evidence type="ECO:0000256" key="4">
    <source>
        <dbReference type="ARBA" id="ARBA00023136"/>
    </source>
</evidence>
<comment type="subcellular location">
    <subcellularLocation>
        <location evidence="1">Membrane</location>
        <topology evidence="1">Multi-pass membrane protein</topology>
    </subcellularLocation>
</comment>
<dbReference type="InterPro" id="IPR036259">
    <property type="entry name" value="MFS_trans_sf"/>
</dbReference>
<dbReference type="AlphaFoldDB" id="A0ABD0MZR9"/>
<keyword evidence="7" id="KW-1185">Reference proteome</keyword>
<name>A0ABD0MZR9_CIRMR</name>
<comment type="caution">
    <text evidence="6">The sequence shown here is derived from an EMBL/GenBank/DDBJ whole genome shotgun (WGS) entry which is preliminary data.</text>
</comment>
<feature type="signal peptide" evidence="5">
    <location>
        <begin position="1"/>
        <end position="25"/>
    </location>
</feature>
<keyword evidence="5" id="KW-0732">Signal</keyword>
<keyword evidence="2" id="KW-0812">Transmembrane</keyword>
<accession>A0ABD0MZR9</accession>